<sequence>MEDLDLDSDWTNFITHGNKQTEVKERKEIKMPECDPIKISTKTKIIYLNVELDLKKLFWSLPMIDYQEGKEGIIKKQIKFNFNTKEEVDEFEYNLSLEKRIHSVSILNQIDSPNGRVKFKDIRKIDIGICKNDLIKTKKKTKSAFYNCFVIIHRVKIGGIFREIHMKLFNTGKIEIPGIQNDEMVVSAVECLKILLEPYYQRQISELIEKRETILINSNFSCNYYINREQLFQILKTKYNVKCSYDPCSYPGIQCKYKIKSLEISFMIFRTGSVLIVGKCENEDLYVIYDFIKNIFKNEFMNVYEEVNETKEKIKNKIKKIIYIEG</sequence>
<reference evidence="4" key="1">
    <citation type="journal article" date="2020" name="Nature">
        <title>Giant virus diversity and host interactions through global metagenomics.</title>
        <authorList>
            <person name="Schulz F."/>
            <person name="Roux S."/>
            <person name="Paez-Espino D."/>
            <person name="Jungbluth S."/>
            <person name="Walsh D.A."/>
            <person name="Denef V.J."/>
            <person name="McMahon K.D."/>
            <person name="Konstantinidis K.T."/>
            <person name="Eloe-Fadrosh E.A."/>
            <person name="Kyrpides N.C."/>
            <person name="Woyke T."/>
        </authorList>
    </citation>
    <scope>NUCLEOTIDE SEQUENCE</scope>
    <source>
        <strain evidence="4">GVMAG-M-3300023174-107</strain>
    </source>
</reference>
<comment type="similarity">
    <text evidence="1">Belongs to the TBP family.</text>
</comment>
<dbReference type="Gene3D" id="3.30.310.10">
    <property type="entry name" value="TATA-Binding Protein"/>
    <property type="match status" value="1"/>
</dbReference>
<protein>
    <recommendedName>
        <fullName evidence="5">TATA-box binding protein</fullName>
    </recommendedName>
</protein>
<dbReference type="EMBL" id="MN739520">
    <property type="protein sequence ID" value="QHT10295.1"/>
    <property type="molecule type" value="Genomic_DNA"/>
</dbReference>
<dbReference type="Pfam" id="PF00352">
    <property type="entry name" value="TBP"/>
    <property type="match status" value="1"/>
</dbReference>
<organism evidence="4">
    <name type="scientific">viral metagenome</name>
    <dbReference type="NCBI Taxonomy" id="1070528"/>
    <lineage>
        <taxon>unclassified sequences</taxon>
        <taxon>metagenomes</taxon>
        <taxon>organismal metagenomes</taxon>
    </lineage>
</organism>
<proteinExistence type="inferred from homology"/>
<dbReference type="InterPro" id="IPR012295">
    <property type="entry name" value="TBP_dom_sf"/>
</dbReference>
<evidence type="ECO:0000256" key="1">
    <source>
        <dbReference type="ARBA" id="ARBA00005560"/>
    </source>
</evidence>
<dbReference type="AlphaFoldDB" id="A0A6C0D3L8"/>
<evidence type="ECO:0000313" key="4">
    <source>
        <dbReference type="EMBL" id="QHT10295.1"/>
    </source>
</evidence>
<accession>A0A6C0D3L8</accession>
<dbReference type="InterPro" id="IPR000814">
    <property type="entry name" value="TBP"/>
</dbReference>
<name>A0A6C0D3L8_9ZZZZ</name>
<dbReference type="GO" id="GO:0003677">
    <property type="term" value="F:DNA binding"/>
    <property type="evidence" value="ECO:0007669"/>
    <property type="project" value="UniProtKB-KW"/>
</dbReference>
<evidence type="ECO:0008006" key="5">
    <source>
        <dbReference type="Google" id="ProtNLM"/>
    </source>
</evidence>
<dbReference type="GO" id="GO:0006352">
    <property type="term" value="P:DNA-templated transcription initiation"/>
    <property type="evidence" value="ECO:0007669"/>
    <property type="project" value="InterPro"/>
</dbReference>
<evidence type="ECO:0000256" key="3">
    <source>
        <dbReference type="ARBA" id="ARBA00023163"/>
    </source>
</evidence>
<evidence type="ECO:0000256" key="2">
    <source>
        <dbReference type="ARBA" id="ARBA00023125"/>
    </source>
</evidence>
<dbReference type="SUPFAM" id="SSF55945">
    <property type="entry name" value="TATA-box binding protein-like"/>
    <property type="match status" value="1"/>
</dbReference>
<keyword evidence="2" id="KW-0238">DNA-binding</keyword>
<keyword evidence="3" id="KW-0804">Transcription</keyword>